<dbReference type="GO" id="GO:0000455">
    <property type="term" value="P:enzyme-directed rRNA pseudouridine synthesis"/>
    <property type="evidence" value="ECO:0007669"/>
    <property type="project" value="TreeGrafter"/>
</dbReference>
<dbReference type="PANTHER" id="PTHR21600:SF44">
    <property type="entry name" value="RIBOSOMAL LARGE SUBUNIT PSEUDOURIDINE SYNTHASE D"/>
    <property type="match status" value="1"/>
</dbReference>
<dbReference type="CDD" id="cd02869">
    <property type="entry name" value="PseudoU_synth_RluA_like"/>
    <property type="match status" value="1"/>
</dbReference>
<feature type="domain" description="RNA-binding S4" evidence="8">
    <location>
        <begin position="15"/>
        <end position="79"/>
    </location>
</feature>
<evidence type="ECO:0000259" key="8">
    <source>
        <dbReference type="SMART" id="SM00363"/>
    </source>
</evidence>
<dbReference type="InterPro" id="IPR002942">
    <property type="entry name" value="S4_RNA-bd"/>
</dbReference>
<evidence type="ECO:0000256" key="3">
    <source>
        <dbReference type="ARBA" id="ARBA00022884"/>
    </source>
</evidence>
<dbReference type="SUPFAM" id="SSF55120">
    <property type="entry name" value="Pseudouridine synthase"/>
    <property type="match status" value="1"/>
</dbReference>
<dbReference type="FunFam" id="3.30.2350.10:FF:000006">
    <property type="entry name" value="Pseudouridine synthase"/>
    <property type="match status" value="1"/>
</dbReference>
<dbReference type="EC" id="5.4.99.-" evidence="7"/>
<dbReference type="Pfam" id="PF00849">
    <property type="entry name" value="PseudoU_synth_2"/>
    <property type="match status" value="1"/>
</dbReference>
<dbReference type="PANTHER" id="PTHR21600">
    <property type="entry name" value="MITOCHONDRIAL RNA PSEUDOURIDINE SYNTHASE"/>
    <property type="match status" value="1"/>
</dbReference>
<reference evidence="9 10" key="1">
    <citation type="submission" date="2020-02" db="EMBL/GenBank/DDBJ databases">
        <title>Genome assembly of a novel Clostridium senegalense strain.</title>
        <authorList>
            <person name="Gupta T.B."/>
            <person name="Jauregui R."/>
            <person name="Maclean P."/>
            <person name="Nawarathana A."/>
            <person name="Brightwell G."/>
        </authorList>
    </citation>
    <scope>NUCLEOTIDE SEQUENCE [LARGE SCALE GENOMIC DNA]</scope>
    <source>
        <strain evidence="9 10">AGRFS4</strain>
    </source>
</reference>
<dbReference type="GO" id="GO:0003723">
    <property type="term" value="F:RNA binding"/>
    <property type="evidence" value="ECO:0007669"/>
    <property type="project" value="UniProtKB-KW"/>
</dbReference>
<proteinExistence type="inferred from homology"/>
<comment type="catalytic activity">
    <reaction evidence="1 7">
        <text>a uridine in RNA = a pseudouridine in RNA</text>
        <dbReference type="Rhea" id="RHEA:48348"/>
        <dbReference type="Rhea" id="RHEA-COMP:12068"/>
        <dbReference type="Rhea" id="RHEA-COMP:12069"/>
        <dbReference type="ChEBI" id="CHEBI:65314"/>
        <dbReference type="ChEBI" id="CHEBI:65315"/>
    </reaction>
</comment>
<evidence type="ECO:0000256" key="4">
    <source>
        <dbReference type="ARBA" id="ARBA00023235"/>
    </source>
</evidence>
<accession>A0A6M0H1Q5</accession>
<dbReference type="RefSeq" id="WP_061994855.1">
    <property type="nucleotide sequence ID" value="NZ_JAAGPU010000001.1"/>
</dbReference>
<dbReference type="CDD" id="cd00165">
    <property type="entry name" value="S4"/>
    <property type="match status" value="1"/>
</dbReference>
<dbReference type="EMBL" id="JAAGPU010000001">
    <property type="protein sequence ID" value="NEU03552.1"/>
    <property type="molecule type" value="Genomic_DNA"/>
</dbReference>
<keyword evidence="10" id="KW-1185">Reference proteome</keyword>
<evidence type="ECO:0000313" key="10">
    <source>
        <dbReference type="Proteomes" id="UP000481872"/>
    </source>
</evidence>
<keyword evidence="3 6" id="KW-0694">RNA-binding</keyword>
<dbReference type="SUPFAM" id="SSF55174">
    <property type="entry name" value="Alpha-L RNA-binding motif"/>
    <property type="match status" value="1"/>
</dbReference>
<dbReference type="SMART" id="SM00363">
    <property type="entry name" value="S4"/>
    <property type="match status" value="1"/>
</dbReference>
<dbReference type="GO" id="GO:0120159">
    <property type="term" value="F:rRNA pseudouridine synthase activity"/>
    <property type="evidence" value="ECO:0007669"/>
    <property type="project" value="UniProtKB-ARBA"/>
</dbReference>
<comment type="similarity">
    <text evidence="2 7">Belongs to the pseudouridine synthase RluA family.</text>
</comment>
<dbReference type="PROSITE" id="PS01129">
    <property type="entry name" value="PSI_RLU"/>
    <property type="match status" value="1"/>
</dbReference>
<dbReference type="Proteomes" id="UP000481872">
    <property type="component" value="Unassembled WGS sequence"/>
</dbReference>
<dbReference type="AlphaFoldDB" id="A0A6M0H1Q5"/>
<dbReference type="InterPro" id="IPR006145">
    <property type="entry name" value="PsdUridine_synth_RsuA/RluA"/>
</dbReference>
<evidence type="ECO:0000313" key="9">
    <source>
        <dbReference type="EMBL" id="NEU03552.1"/>
    </source>
</evidence>
<dbReference type="Pfam" id="PF01479">
    <property type="entry name" value="S4"/>
    <property type="match status" value="1"/>
</dbReference>
<dbReference type="InterPro" id="IPR050188">
    <property type="entry name" value="RluA_PseudoU_synthase"/>
</dbReference>
<protein>
    <recommendedName>
        <fullName evidence="7">Pseudouridine synthase</fullName>
        <ecNumber evidence="7">5.4.99.-</ecNumber>
    </recommendedName>
</protein>
<feature type="active site" evidence="5">
    <location>
        <position position="138"/>
    </location>
</feature>
<comment type="function">
    <text evidence="7">Responsible for synthesis of pseudouridine from uracil.</text>
</comment>
<sequence>MEKILLKVDEDNINKRLDLFISEKLEGKSRSYVQGLIEDEKVVVNEKIKKSNYKLKLEDVINIEVPQPRELEIEAEDIPLDIVYEDSDVIIVNKDKDMVVHPAPGNYNGTLVNALLYHCKDLSGINGVARPGIVHRIDKDTSGILVIAKNDNAHNRLAEQFKDHSITRTYYALVEGVIKTDSGIIDAPIGRHPVERIKMAVVKNGKHAVTHYEVIERFKGYTLVKCNLETGRTHQIRVHMSHIGHPLLGDEVYGFKKQKFKLQGQALHAKDLGFIHPTKGEYVEFSSQLPQYFEKLLDNLRNISKI</sequence>
<evidence type="ECO:0000256" key="1">
    <source>
        <dbReference type="ARBA" id="ARBA00000073"/>
    </source>
</evidence>
<evidence type="ECO:0000256" key="6">
    <source>
        <dbReference type="PROSITE-ProRule" id="PRU00182"/>
    </source>
</evidence>
<dbReference type="Gene3D" id="3.30.2350.10">
    <property type="entry name" value="Pseudouridine synthase"/>
    <property type="match status" value="1"/>
</dbReference>
<dbReference type="InterPro" id="IPR020103">
    <property type="entry name" value="PsdUridine_synth_cat_dom_sf"/>
</dbReference>
<dbReference type="PROSITE" id="PS50889">
    <property type="entry name" value="S4"/>
    <property type="match status" value="1"/>
</dbReference>
<dbReference type="Gene3D" id="3.10.290.10">
    <property type="entry name" value="RNA-binding S4 domain"/>
    <property type="match status" value="1"/>
</dbReference>
<keyword evidence="4 7" id="KW-0413">Isomerase</keyword>
<evidence type="ECO:0000256" key="5">
    <source>
        <dbReference type="PIRSR" id="PIRSR606225-1"/>
    </source>
</evidence>
<name>A0A6M0H1Q5_9CLOT</name>
<dbReference type="InterPro" id="IPR006224">
    <property type="entry name" value="PsdUridine_synth_RluA-like_CS"/>
</dbReference>
<dbReference type="NCBIfam" id="TIGR00005">
    <property type="entry name" value="rluA_subfam"/>
    <property type="match status" value="1"/>
</dbReference>
<evidence type="ECO:0000256" key="7">
    <source>
        <dbReference type="RuleBase" id="RU362028"/>
    </source>
</evidence>
<dbReference type="InterPro" id="IPR006225">
    <property type="entry name" value="PsdUridine_synth_RluC/D"/>
</dbReference>
<organism evidence="9 10">
    <name type="scientific">Clostridium senegalense</name>
    <dbReference type="NCBI Taxonomy" id="1465809"/>
    <lineage>
        <taxon>Bacteria</taxon>
        <taxon>Bacillati</taxon>
        <taxon>Bacillota</taxon>
        <taxon>Clostridia</taxon>
        <taxon>Eubacteriales</taxon>
        <taxon>Clostridiaceae</taxon>
        <taxon>Clostridium</taxon>
    </lineage>
</organism>
<evidence type="ECO:0000256" key="2">
    <source>
        <dbReference type="ARBA" id="ARBA00010876"/>
    </source>
</evidence>
<comment type="caution">
    <text evidence="9">The sequence shown here is derived from an EMBL/GenBank/DDBJ whole genome shotgun (WGS) entry which is preliminary data.</text>
</comment>
<gene>
    <name evidence="9" type="ORF">G3M99_01520</name>
</gene>
<dbReference type="InterPro" id="IPR036986">
    <property type="entry name" value="S4_RNA-bd_sf"/>
</dbReference>